<evidence type="ECO:0000313" key="4">
    <source>
        <dbReference type="Proteomes" id="UP000257559"/>
    </source>
</evidence>
<dbReference type="AlphaFoldDB" id="A0A3B0QCL6"/>
<name>A0A3B0QCL6_9BACT</name>
<feature type="compositionally biased region" description="Low complexity" evidence="2">
    <location>
        <begin position="52"/>
        <end position="64"/>
    </location>
</feature>
<feature type="coiled-coil region" evidence="1">
    <location>
        <begin position="170"/>
        <end position="197"/>
    </location>
</feature>
<protein>
    <submittedName>
        <fullName evidence="3">Uncharacterized protein</fullName>
    </submittedName>
</protein>
<feature type="compositionally biased region" description="Basic and acidic residues" evidence="2">
    <location>
        <begin position="65"/>
        <end position="77"/>
    </location>
</feature>
<reference evidence="4" key="1">
    <citation type="submission" date="2018-06" db="EMBL/GenBank/DDBJ databases">
        <authorList>
            <consortium name="Pathogen Informatics"/>
        </authorList>
    </citation>
    <scope>NUCLEOTIDE SEQUENCE [LARGE SCALE GENOMIC DNA]</scope>
    <source>
        <strain evidence="4">NCTC10132</strain>
    </source>
</reference>
<feature type="region of interest" description="Disordered" evidence="2">
    <location>
        <begin position="41"/>
        <end position="121"/>
    </location>
</feature>
<gene>
    <name evidence="3" type="ORF">NCTC10132_00919</name>
</gene>
<feature type="compositionally biased region" description="Low complexity" evidence="2">
    <location>
        <begin position="79"/>
        <end position="100"/>
    </location>
</feature>
<keyword evidence="1" id="KW-0175">Coiled coil</keyword>
<keyword evidence="4" id="KW-1185">Reference proteome</keyword>
<dbReference type="KEGG" id="medw:NCTC10132_00919"/>
<accession>A0A3B0QCL6</accession>
<organism evidence="3 4">
    <name type="scientific">Mycoplasmopsis edwardii</name>
    <dbReference type="NCBI Taxonomy" id="53558"/>
    <lineage>
        <taxon>Bacteria</taxon>
        <taxon>Bacillati</taxon>
        <taxon>Mycoplasmatota</taxon>
        <taxon>Mycoplasmoidales</taxon>
        <taxon>Metamycoplasmataceae</taxon>
        <taxon>Mycoplasmopsis</taxon>
    </lineage>
</organism>
<evidence type="ECO:0000313" key="3">
    <source>
        <dbReference type="EMBL" id="SYV97553.1"/>
    </source>
</evidence>
<evidence type="ECO:0000256" key="2">
    <source>
        <dbReference type="SAM" id="MobiDB-lite"/>
    </source>
</evidence>
<feature type="non-terminal residue" evidence="3">
    <location>
        <position position="287"/>
    </location>
</feature>
<sequence length="287" mass="32820">MYNLFTMIKRAKKLIIGLSMSTILLPIVACSKPEERQVEIREEKPIILTPIEGSQTNSGTSSSKSNEKTPESPKHTQGESNNKTNETESSSSNQSESTTSAGDEKQKPTAPVSNDQKRDYSSEYASLVTEVNEFIGSELKELKQEVNRDLLRSFINEVSYENIIKKALSNDEYSQKINELKAIYNNVKASYKNAEEVSVTEEDLQEVDKRDLKENFSSIHKNNDYNMNVKSNRDANTFMNLIDKNLVKDIEYQGYTEANKERIGEFTRELVKHLDDEFDKVQTVFNW</sequence>
<dbReference type="Proteomes" id="UP000257559">
    <property type="component" value="Chromosome"/>
</dbReference>
<dbReference type="EMBL" id="LS991951">
    <property type="protein sequence ID" value="SYV97553.1"/>
    <property type="molecule type" value="Genomic_DNA"/>
</dbReference>
<evidence type="ECO:0000256" key="1">
    <source>
        <dbReference type="SAM" id="Coils"/>
    </source>
</evidence>
<proteinExistence type="predicted"/>